<proteinExistence type="predicted"/>
<dbReference type="SUPFAM" id="SSF54593">
    <property type="entry name" value="Glyoxalase/Bleomycin resistance protein/Dihydroxybiphenyl dioxygenase"/>
    <property type="match status" value="1"/>
</dbReference>
<dbReference type="STRING" id="676599.ARC20_13050"/>
<sequence>MDLLVNLDVPDLQAAQRLYTEAFGLRPGRRFGEGALELLGATVPLYLLVQPAGSPGAAGQPRDYARHWTPVHLDVAVDDLDAALARALAAGFHADDLPAPQRHDPAAARACIREAAWGRLVRLADPFGHGWCLIQFSPAGYDAVATSGP</sequence>
<dbReference type="EMBL" id="LLXU01000096">
    <property type="protein sequence ID" value="KRG40557.1"/>
    <property type="molecule type" value="Genomic_DNA"/>
</dbReference>
<dbReference type="Proteomes" id="UP000051802">
    <property type="component" value="Unassembled WGS sequence"/>
</dbReference>
<evidence type="ECO:0000313" key="2">
    <source>
        <dbReference type="EMBL" id="KRG40557.1"/>
    </source>
</evidence>
<dbReference type="InterPro" id="IPR037523">
    <property type="entry name" value="VOC_core"/>
</dbReference>
<dbReference type="AlphaFoldDB" id="A0A0R0A6H9"/>
<accession>A0A0R0A6H9</accession>
<evidence type="ECO:0000313" key="3">
    <source>
        <dbReference type="Proteomes" id="UP000051802"/>
    </source>
</evidence>
<protein>
    <submittedName>
        <fullName evidence="2">Glyoxalase</fullName>
    </submittedName>
</protein>
<dbReference type="RefSeq" id="WP_057647728.1">
    <property type="nucleotide sequence ID" value="NZ_LLXU01000096.1"/>
</dbReference>
<comment type="caution">
    <text evidence="2">The sequence shown here is derived from an EMBL/GenBank/DDBJ whole genome shotgun (WGS) entry which is preliminary data.</text>
</comment>
<organism evidence="2 3">
    <name type="scientific">Stenotrophomonas panacihumi</name>
    <dbReference type="NCBI Taxonomy" id="676599"/>
    <lineage>
        <taxon>Bacteria</taxon>
        <taxon>Pseudomonadati</taxon>
        <taxon>Pseudomonadota</taxon>
        <taxon>Gammaproteobacteria</taxon>
        <taxon>Lysobacterales</taxon>
        <taxon>Lysobacteraceae</taxon>
        <taxon>Stenotrophomonas</taxon>
    </lineage>
</organism>
<evidence type="ECO:0000259" key="1">
    <source>
        <dbReference type="PROSITE" id="PS51819"/>
    </source>
</evidence>
<name>A0A0R0A6H9_9GAMM</name>
<dbReference type="OrthoDB" id="5522469at2"/>
<gene>
    <name evidence="2" type="ORF">ARC20_13050</name>
</gene>
<reference evidence="2 3" key="1">
    <citation type="submission" date="2015-10" db="EMBL/GenBank/DDBJ databases">
        <title>Genome sequencing and analysis of members of genus Stenotrophomonas.</title>
        <authorList>
            <person name="Patil P.P."/>
            <person name="Midha S."/>
            <person name="Patil P.B."/>
        </authorList>
    </citation>
    <scope>NUCLEOTIDE SEQUENCE [LARGE SCALE GENOMIC DNA]</scope>
    <source>
        <strain evidence="2 3">JCM 16536</strain>
    </source>
</reference>
<feature type="domain" description="VOC" evidence="1">
    <location>
        <begin position="1"/>
        <end position="136"/>
    </location>
</feature>
<dbReference type="PROSITE" id="PS51819">
    <property type="entry name" value="VOC"/>
    <property type="match status" value="1"/>
</dbReference>
<dbReference type="Pfam" id="PF18029">
    <property type="entry name" value="Glyoxalase_6"/>
    <property type="match status" value="1"/>
</dbReference>
<dbReference type="CDD" id="cd06587">
    <property type="entry name" value="VOC"/>
    <property type="match status" value="1"/>
</dbReference>
<dbReference type="Gene3D" id="3.10.180.10">
    <property type="entry name" value="2,3-Dihydroxybiphenyl 1,2-Dioxygenase, domain 1"/>
    <property type="match status" value="1"/>
</dbReference>
<dbReference type="InterPro" id="IPR041581">
    <property type="entry name" value="Glyoxalase_6"/>
</dbReference>
<keyword evidence="3" id="KW-1185">Reference proteome</keyword>
<dbReference type="InterPro" id="IPR029068">
    <property type="entry name" value="Glyas_Bleomycin-R_OHBP_Dase"/>
</dbReference>